<dbReference type="PRINTS" id="PR00463">
    <property type="entry name" value="EP450I"/>
</dbReference>
<dbReference type="GO" id="GO:0004497">
    <property type="term" value="F:monooxygenase activity"/>
    <property type="evidence" value="ECO:0007669"/>
    <property type="project" value="UniProtKB-KW"/>
</dbReference>
<evidence type="ECO:0000256" key="7">
    <source>
        <dbReference type="SAM" id="Phobius"/>
    </source>
</evidence>
<reference evidence="8" key="1">
    <citation type="journal article" date="2021" name="Nat. Commun.">
        <title>Genetic determinants of endophytism in the Arabidopsis root mycobiome.</title>
        <authorList>
            <person name="Mesny F."/>
            <person name="Miyauchi S."/>
            <person name="Thiergart T."/>
            <person name="Pickel B."/>
            <person name="Atanasova L."/>
            <person name="Karlsson M."/>
            <person name="Huettel B."/>
            <person name="Barry K.W."/>
            <person name="Haridas S."/>
            <person name="Chen C."/>
            <person name="Bauer D."/>
            <person name="Andreopoulos W."/>
            <person name="Pangilinan J."/>
            <person name="LaButti K."/>
            <person name="Riley R."/>
            <person name="Lipzen A."/>
            <person name="Clum A."/>
            <person name="Drula E."/>
            <person name="Henrissat B."/>
            <person name="Kohler A."/>
            <person name="Grigoriev I.V."/>
            <person name="Martin F.M."/>
            <person name="Hacquard S."/>
        </authorList>
    </citation>
    <scope>NUCLEOTIDE SEQUENCE</scope>
    <source>
        <strain evidence="8">MPI-CAGE-CH-0243</strain>
    </source>
</reference>
<comment type="cofactor">
    <cofactor evidence="6">
        <name>heme</name>
        <dbReference type="ChEBI" id="CHEBI:30413"/>
    </cofactor>
</comment>
<dbReference type="PRINTS" id="PR00385">
    <property type="entry name" value="P450"/>
</dbReference>
<evidence type="ECO:0000313" key="8">
    <source>
        <dbReference type="EMBL" id="KAH7135157.1"/>
    </source>
</evidence>
<dbReference type="Gene3D" id="1.10.630.10">
    <property type="entry name" value="Cytochrome P450"/>
    <property type="match status" value="1"/>
</dbReference>
<evidence type="ECO:0000256" key="4">
    <source>
        <dbReference type="ARBA" id="ARBA00023004"/>
    </source>
</evidence>
<dbReference type="GO" id="GO:0005506">
    <property type="term" value="F:iron ion binding"/>
    <property type="evidence" value="ECO:0007669"/>
    <property type="project" value="InterPro"/>
</dbReference>
<evidence type="ECO:0000256" key="1">
    <source>
        <dbReference type="ARBA" id="ARBA00010617"/>
    </source>
</evidence>
<dbReference type="OrthoDB" id="1103324at2759"/>
<dbReference type="Pfam" id="PF00067">
    <property type="entry name" value="p450"/>
    <property type="match status" value="1"/>
</dbReference>
<feature type="transmembrane region" description="Helical" evidence="7">
    <location>
        <begin position="6"/>
        <end position="25"/>
    </location>
</feature>
<dbReference type="PANTHER" id="PTHR46300:SF2">
    <property type="entry name" value="CYTOCHROME P450 MONOOXYGENASE ALNH-RELATED"/>
    <property type="match status" value="1"/>
</dbReference>
<gene>
    <name evidence="8" type="ORF">B0J11DRAFT_596122</name>
</gene>
<dbReference type="GO" id="GO:0016705">
    <property type="term" value="F:oxidoreductase activity, acting on paired donors, with incorporation or reduction of molecular oxygen"/>
    <property type="evidence" value="ECO:0007669"/>
    <property type="project" value="InterPro"/>
</dbReference>
<keyword evidence="6" id="KW-0349">Heme</keyword>
<dbReference type="EMBL" id="JAGMWT010000002">
    <property type="protein sequence ID" value="KAH7135157.1"/>
    <property type="molecule type" value="Genomic_DNA"/>
</dbReference>
<protein>
    <submittedName>
        <fullName evidence="8">Cytochrome P450 2D18</fullName>
    </submittedName>
</protein>
<accession>A0A9P9ECZ8</accession>
<comment type="caution">
    <text evidence="8">The sequence shown here is derived from an EMBL/GenBank/DDBJ whole genome shotgun (WGS) entry which is preliminary data.</text>
</comment>
<evidence type="ECO:0000256" key="5">
    <source>
        <dbReference type="ARBA" id="ARBA00023033"/>
    </source>
</evidence>
<evidence type="ECO:0000256" key="2">
    <source>
        <dbReference type="ARBA" id="ARBA00022723"/>
    </source>
</evidence>
<evidence type="ECO:0000313" key="9">
    <source>
        <dbReference type="Proteomes" id="UP000700596"/>
    </source>
</evidence>
<dbReference type="CDD" id="cd11065">
    <property type="entry name" value="CYP64-like"/>
    <property type="match status" value="1"/>
</dbReference>
<keyword evidence="7" id="KW-1133">Transmembrane helix</keyword>
<dbReference type="SUPFAM" id="SSF48264">
    <property type="entry name" value="Cytochrome P450"/>
    <property type="match status" value="1"/>
</dbReference>
<keyword evidence="7" id="KW-0472">Membrane</keyword>
<keyword evidence="7" id="KW-0812">Transmembrane</keyword>
<proteinExistence type="inferred from homology"/>
<name>A0A9P9ECZ8_9PLEO</name>
<dbReference type="InterPro" id="IPR036396">
    <property type="entry name" value="Cyt_P450_sf"/>
</dbReference>
<keyword evidence="2 6" id="KW-0479">Metal-binding</keyword>
<dbReference type="PANTHER" id="PTHR46300">
    <property type="entry name" value="P450, PUTATIVE (EUROFUNG)-RELATED-RELATED"/>
    <property type="match status" value="1"/>
</dbReference>
<dbReference type="Proteomes" id="UP000700596">
    <property type="component" value="Unassembled WGS sequence"/>
</dbReference>
<comment type="similarity">
    <text evidence="1">Belongs to the cytochrome P450 family.</text>
</comment>
<keyword evidence="9" id="KW-1185">Reference proteome</keyword>
<dbReference type="AlphaFoldDB" id="A0A9P9ECZ8"/>
<keyword evidence="4 6" id="KW-0408">Iron</keyword>
<evidence type="ECO:0000256" key="6">
    <source>
        <dbReference type="PIRSR" id="PIRSR602401-1"/>
    </source>
</evidence>
<keyword evidence="5" id="KW-0503">Monooxygenase</keyword>
<dbReference type="InterPro" id="IPR050364">
    <property type="entry name" value="Cytochrome_P450_fung"/>
</dbReference>
<sequence>MGSIVVNTLGAIPILCALYLLYTLLRFGSRDKRMPPGPRTIPILGNLHQMDMKNMHIQFKDWADQYGGVFSLKIGGGNMIVLSDPRAVHDLMNKKSAIYSDKPIDHQMLLCLQDENIAFMPSTQLWRAERKIASQSFSPKALDERLSPISEAEISQLMADLLNTPENFRDHIKRATASAVSIATFGFRAPTMDNFFATAAYLGMDTFLEAVKPGTYLPIEQFPILKYIPDRWNPSIPRAKKCYETVTKLWAEARRRVEERRNNGDIRVSLADRLISGDIKSDTPLSDRDVNHLLGAMLEAGADTTSTSSLIHILFLAKNTWVQEKARMELDIVCGTARMPDWSDFKDLPYINCIIKEGMRIRPLVPTGVPHRVTQDDWYDGMFIPRDSTVIVPQYAMHFSRHCTSQIPHFKDPETYNPDRYLEHIRLANDYAGSPDFMNRDHYVYGAGRRICVGIHLAERTQWRILARLLWAFKIEPAIDETTGLEIPIDADDFEVKFMNIPRTFKVQIKVRSARHAEVIRQDLEKVKDFLKSWN</sequence>
<dbReference type="InterPro" id="IPR002401">
    <property type="entry name" value="Cyt_P450_E_grp-I"/>
</dbReference>
<organism evidence="8 9">
    <name type="scientific">Dendryphion nanum</name>
    <dbReference type="NCBI Taxonomy" id="256645"/>
    <lineage>
        <taxon>Eukaryota</taxon>
        <taxon>Fungi</taxon>
        <taxon>Dikarya</taxon>
        <taxon>Ascomycota</taxon>
        <taxon>Pezizomycotina</taxon>
        <taxon>Dothideomycetes</taxon>
        <taxon>Pleosporomycetidae</taxon>
        <taxon>Pleosporales</taxon>
        <taxon>Torulaceae</taxon>
        <taxon>Dendryphion</taxon>
    </lineage>
</organism>
<feature type="binding site" description="axial binding residue" evidence="6">
    <location>
        <position position="452"/>
    </location>
    <ligand>
        <name>heme</name>
        <dbReference type="ChEBI" id="CHEBI:30413"/>
    </ligand>
    <ligandPart>
        <name>Fe</name>
        <dbReference type="ChEBI" id="CHEBI:18248"/>
    </ligandPart>
</feature>
<evidence type="ECO:0000256" key="3">
    <source>
        <dbReference type="ARBA" id="ARBA00023002"/>
    </source>
</evidence>
<keyword evidence="3" id="KW-0560">Oxidoreductase</keyword>
<dbReference type="InterPro" id="IPR001128">
    <property type="entry name" value="Cyt_P450"/>
</dbReference>
<dbReference type="GO" id="GO:0020037">
    <property type="term" value="F:heme binding"/>
    <property type="evidence" value="ECO:0007669"/>
    <property type="project" value="InterPro"/>
</dbReference>